<keyword evidence="1" id="KW-0540">Nuclease</keyword>
<dbReference type="Proteomes" id="UP000738517">
    <property type="component" value="Unassembled WGS sequence"/>
</dbReference>
<dbReference type="EMBL" id="RSEJ01000022">
    <property type="protein sequence ID" value="NBI54667.1"/>
    <property type="molecule type" value="Genomic_DNA"/>
</dbReference>
<gene>
    <name evidence="1" type="ORF">EIZ48_19315</name>
</gene>
<sequence length="295" mass="35042">MKFLDEMKVDSNSTWLDLATSCRKENVDDLVEIENELLDRYDEYDDLIENYLDDLDDSEFTDNKDLLKEYYEKPPAGLKKLILERRNDHELLECPFCGNPRSPDTLDHFIPKDNWPEFSIHPNNLVPQCRGCAPTKGEKYYCDEDEKAIFVHPIYSDILSKFKFRIVVEFSIQTKKPTFSLKIMKPRGLDNPSGDRVVKHLRALKLNQRVMDFCNREFTKWKNKLKNKNFDIRIALNHRIHEREDSEQSKNWKTSLYLGMLDNNDLIDYLNSLSTTENTDTEEFEEFEEFEELEL</sequence>
<comment type="caution">
    <text evidence="1">The sequence shown here is derived from an EMBL/GenBank/DDBJ whole genome shotgun (WGS) entry which is preliminary data.</text>
</comment>
<dbReference type="RefSeq" id="WP_160654933.1">
    <property type="nucleotide sequence ID" value="NZ_RSEJ01000022.1"/>
</dbReference>
<dbReference type="GO" id="GO:0004519">
    <property type="term" value="F:endonuclease activity"/>
    <property type="evidence" value="ECO:0007669"/>
    <property type="project" value="UniProtKB-KW"/>
</dbReference>
<evidence type="ECO:0000313" key="2">
    <source>
        <dbReference type="Proteomes" id="UP000738517"/>
    </source>
</evidence>
<keyword evidence="1" id="KW-0255">Endonuclease</keyword>
<name>A0ABW9YLD5_9GAMM</name>
<organism evidence="1 2">
    <name type="scientific">Photobacterium alginatilyticum</name>
    <dbReference type="NCBI Taxonomy" id="1775171"/>
    <lineage>
        <taxon>Bacteria</taxon>
        <taxon>Pseudomonadati</taxon>
        <taxon>Pseudomonadota</taxon>
        <taxon>Gammaproteobacteria</taxon>
        <taxon>Vibrionales</taxon>
        <taxon>Vibrionaceae</taxon>
        <taxon>Photobacterium</taxon>
    </lineage>
</organism>
<reference evidence="1 2" key="1">
    <citation type="journal article" date="2017" name="Int. J. Syst. Evol. Microbiol.">
        <title>Photobacterium alginatilyticum sp. nov., a marine bacterium isolated from bottom seawater.</title>
        <authorList>
            <person name="Wang X."/>
            <person name="Wang Y."/>
            <person name="Yang X."/>
            <person name="Sun H."/>
            <person name="Li B."/>
            <person name="Zhang X.H."/>
        </authorList>
    </citation>
    <scope>NUCLEOTIDE SEQUENCE [LARGE SCALE GENOMIC DNA]</scope>
    <source>
        <strain evidence="1 2">P03D4</strain>
    </source>
</reference>
<proteinExistence type="predicted"/>
<keyword evidence="1" id="KW-0378">Hydrolase</keyword>
<dbReference type="Gene3D" id="1.10.30.50">
    <property type="match status" value="1"/>
</dbReference>
<protein>
    <submittedName>
        <fullName evidence="1">HNH endonuclease</fullName>
    </submittedName>
</protein>
<evidence type="ECO:0000313" key="1">
    <source>
        <dbReference type="EMBL" id="NBI54667.1"/>
    </source>
</evidence>
<accession>A0ABW9YLD5</accession>
<keyword evidence="2" id="KW-1185">Reference proteome</keyword>